<sequence length="275" mass="28648">MPLVGVLTSAVGGSSVSAGASNLIDSANGTASLDPSAILGALDGFGLNVVGGLTNILANGLDLSCWNSSYNPTEAKKDIVADIPFALKWSGFEDNPNSETLQNLMKFIWAYKSDAISGQRLVKCSAKGHKMREEAIASLFISVMDLVYKGFEVKEVGFTSGELYIASGVPYARGGAFRWRYENMPIYEIKPKVSSGGSNINTGNSNIGSVSNSTGVTSGVNVNADNANVGSTDTTGSQTETVLNVAGSDIPIKVDPKESKPSGVGLGWLALLLLL</sequence>
<comment type="caution">
    <text evidence="1">The sequence shown here is derived from an EMBL/GenBank/DDBJ whole genome shotgun (WGS) entry which is preliminary data.</text>
</comment>
<proteinExistence type="predicted"/>
<evidence type="ECO:0000313" key="1">
    <source>
        <dbReference type="EMBL" id="NHN25841.1"/>
    </source>
</evidence>
<organism evidence="1 2">
    <name type="scientific">Flavobacterium jejuense</name>
    <dbReference type="NCBI Taxonomy" id="1544455"/>
    <lineage>
        <taxon>Bacteria</taxon>
        <taxon>Pseudomonadati</taxon>
        <taxon>Bacteroidota</taxon>
        <taxon>Flavobacteriia</taxon>
        <taxon>Flavobacteriales</taxon>
        <taxon>Flavobacteriaceae</taxon>
        <taxon>Flavobacterium</taxon>
    </lineage>
</organism>
<evidence type="ECO:0000313" key="2">
    <source>
        <dbReference type="Proteomes" id="UP000817854"/>
    </source>
</evidence>
<reference evidence="1" key="1">
    <citation type="submission" date="2019-05" db="EMBL/GenBank/DDBJ databases">
        <authorList>
            <person name="Lianzixin W."/>
        </authorList>
    </citation>
    <scope>NUCLEOTIDE SEQUENCE</scope>
    <source>
        <strain evidence="1">EC11</strain>
    </source>
</reference>
<name>A0ABX0IUT1_9FLAO</name>
<dbReference type="EMBL" id="VEVQ02000005">
    <property type="protein sequence ID" value="NHN25841.1"/>
    <property type="molecule type" value="Genomic_DNA"/>
</dbReference>
<accession>A0ABX0IUT1</accession>
<gene>
    <name evidence="1" type="ORF">FIA58_009160</name>
</gene>
<dbReference type="RefSeq" id="WP_140962181.1">
    <property type="nucleotide sequence ID" value="NZ_VEVQ02000005.1"/>
</dbReference>
<keyword evidence="2" id="KW-1185">Reference proteome</keyword>
<dbReference type="Proteomes" id="UP000817854">
    <property type="component" value="Unassembled WGS sequence"/>
</dbReference>
<protein>
    <submittedName>
        <fullName evidence="1">Uncharacterized protein</fullName>
    </submittedName>
</protein>
<reference evidence="1" key="2">
    <citation type="submission" date="2020-02" db="EMBL/GenBank/DDBJ databases">
        <title>Flavobacterium profundi sp. nov., isolated from a deep-sea seamount.</title>
        <authorList>
            <person name="Zhang D.-C."/>
        </authorList>
    </citation>
    <scope>NUCLEOTIDE SEQUENCE</scope>
    <source>
        <strain evidence="1">EC11</strain>
    </source>
</reference>